<evidence type="ECO:0000313" key="3">
    <source>
        <dbReference type="Proteomes" id="UP000663881"/>
    </source>
</evidence>
<dbReference type="AlphaFoldDB" id="A0A820PMC5"/>
<dbReference type="SMART" id="SM00694">
    <property type="entry name" value="DysFC"/>
    <property type="match status" value="1"/>
</dbReference>
<gene>
    <name evidence="2" type="ORF">OKA104_LOCUS51852</name>
</gene>
<name>A0A820PMC5_9BILA</name>
<dbReference type="InterPro" id="IPR006614">
    <property type="entry name" value="Peroxin/Ferlin"/>
</dbReference>
<dbReference type="EMBL" id="CAJOAY010028934">
    <property type="protein sequence ID" value="CAF4409407.1"/>
    <property type="molecule type" value="Genomic_DNA"/>
</dbReference>
<feature type="non-terminal residue" evidence="2">
    <location>
        <position position="138"/>
    </location>
</feature>
<comment type="caution">
    <text evidence="2">The sequence shown here is derived from an EMBL/GenBank/DDBJ whole genome shotgun (WGS) entry which is preliminary data.</text>
</comment>
<feature type="non-terminal residue" evidence="2">
    <location>
        <position position="1"/>
    </location>
</feature>
<organism evidence="2 3">
    <name type="scientific">Adineta steineri</name>
    <dbReference type="NCBI Taxonomy" id="433720"/>
    <lineage>
        <taxon>Eukaryota</taxon>
        <taxon>Metazoa</taxon>
        <taxon>Spiralia</taxon>
        <taxon>Gnathifera</taxon>
        <taxon>Rotifera</taxon>
        <taxon>Eurotatoria</taxon>
        <taxon>Bdelloidea</taxon>
        <taxon>Adinetida</taxon>
        <taxon>Adinetidae</taxon>
        <taxon>Adineta</taxon>
    </lineage>
</organism>
<evidence type="ECO:0000259" key="1">
    <source>
        <dbReference type="SMART" id="SM00694"/>
    </source>
</evidence>
<dbReference type="Proteomes" id="UP000663881">
    <property type="component" value="Unassembled WGS sequence"/>
</dbReference>
<reference evidence="2" key="1">
    <citation type="submission" date="2021-02" db="EMBL/GenBank/DDBJ databases">
        <authorList>
            <person name="Nowell W R."/>
        </authorList>
    </citation>
    <scope>NUCLEOTIDE SEQUENCE</scope>
</reference>
<dbReference type="GO" id="GO:0016020">
    <property type="term" value="C:membrane"/>
    <property type="evidence" value="ECO:0007669"/>
    <property type="project" value="InterPro"/>
</dbReference>
<feature type="domain" description="Peroxin/Ferlin" evidence="1">
    <location>
        <begin position="15"/>
        <end position="48"/>
    </location>
</feature>
<accession>A0A820PMC5</accession>
<evidence type="ECO:0000313" key="2">
    <source>
        <dbReference type="EMBL" id="CAF4409407.1"/>
    </source>
</evidence>
<proteinExistence type="predicted"/>
<sequence>EKQRGETSIDLNNGGWEFAPMFNMKFHADERSMDMTRRRRWHRKMVPDTSLLNENILTNSNGGIVANTDIVFRMQSQISFTKIDQQQMDSLSIKTKDIKIELSAPRMFLSFKKPYHYELRVYIYQARNLLSMDYDSFS</sequence>
<protein>
    <recommendedName>
        <fullName evidence="1">Peroxin/Ferlin domain-containing protein</fullName>
    </recommendedName>
</protein>